<organism evidence="1 2">
    <name type="scientific">Entomophthora muscae</name>
    <dbReference type="NCBI Taxonomy" id="34485"/>
    <lineage>
        <taxon>Eukaryota</taxon>
        <taxon>Fungi</taxon>
        <taxon>Fungi incertae sedis</taxon>
        <taxon>Zoopagomycota</taxon>
        <taxon>Entomophthoromycotina</taxon>
        <taxon>Entomophthoromycetes</taxon>
        <taxon>Entomophthorales</taxon>
        <taxon>Entomophthoraceae</taxon>
        <taxon>Entomophthora</taxon>
    </lineage>
</organism>
<sequence>MDSPNPNHEFQAHSSPRVSLPRPLSRAARSARASLPSGYQLGPQDAGVSRSSDIDRMRKSKELLENLTQLNPKTNNNDKDPRPLKDHAFQAGMMRHISQFRERMGLAPEVSNESFKRKETAAFKKVFQALYSLFDPAHSFKGNLKDQFSELLKRLGYPFISTLPKNIVEVVGSLGNWEKAIGLLDWMVYLLEAAESLKATEAMDSPVDFQDESVSFYNLRLLEEYGQVLTNDSYDLEGELQEIFTDRTKEAAEKIDTAKEMTKHLESELVALTETRESYKESERIHAYMVETLEKTEMFYGRTKAKHTERKAKFDEARQFLSVAEHDLELAMQILESLKSEAEMLPYTSDKLESMQQEKNRCRDVIKSKEEQLLYLQDAEKAISNCFRAAESLFVKAKSEFNSILVELDLGASYGHVDFVIPSDVEDACKFLETQHQVIKDAIFEAKAKASSDKHTLSQKRSQLESHICTTREKTDFLKGLCKESEQEITQLDFNYDKLKKENSRAIACLNSHLNTLKATIMETETRFNSEIIAIQEQVKLLESNQNQIKQLAAERIQKATSKLESTISFALHLKDQATKCIAEVKIQIDEVASSTESKLACLCETVEVQ</sequence>
<gene>
    <name evidence="1" type="primary">NDC80_1</name>
    <name evidence="1" type="ORF">DSO57_1013376</name>
</gene>
<name>A0ACC2RKQ7_9FUNG</name>
<dbReference type="EMBL" id="QTSX02007149">
    <property type="protein sequence ID" value="KAJ9050575.1"/>
    <property type="molecule type" value="Genomic_DNA"/>
</dbReference>
<proteinExistence type="predicted"/>
<dbReference type="Proteomes" id="UP001165960">
    <property type="component" value="Unassembled WGS sequence"/>
</dbReference>
<evidence type="ECO:0000313" key="2">
    <source>
        <dbReference type="Proteomes" id="UP001165960"/>
    </source>
</evidence>
<reference evidence="1" key="1">
    <citation type="submission" date="2022-04" db="EMBL/GenBank/DDBJ databases">
        <title>Genome of the entomopathogenic fungus Entomophthora muscae.</title>
        <authorList>
            <person name="Elya C."/>
            <person name="Lovett B.R."/>
            <person name="Lee E."/>
            <person name="Macias A.M."/>
            <person name="Hajek A.E."/>
            <person name="De Bivort B.L."/>
            <person name="Kasson M.T."/>
            <person name="De Fine Licht H.H."/>
            <person name="Stajich J.E."/>
        </authorList>
    </citation>
    <scope>NUCLEOTIDE SEQUENCE</scope>
    <source>
        <strain evidence="1">Berkeley</strain>
    </source>
</reference>
<protein>
    <submittedName>
        <fullName evidence="1">Kinetochore-associated Ndc80 complex subunit ndc80</fullName>
    </submittedName>
</protein>
<comment type="caution">
    <text evidence="1">The sequence shown here is derived from an EMBL/GenBank/DDBJ whole genome shotgun (WGS) entry which is preliminary data.</text>
</comment>
<accession>A0ACC2RKQ7</accession>
<keyword evidence="2" id="KW-1185">Reference proteome</keyword>
<evidence type="ECO:0000313" key="1">
    <source>
        <dbReference type="EMBL" id="KAJ9050575.1"/>
    </source>
</evidence>